<name>A0A1H8NJ53_9RHOB</name>
<dbReference type="InterPro" id="IPR051121">
    <property type="entry name" value="FAH"/>
</dbReference>
<evidence type="ECO:0000313" key="4">
    <source>
        <dbReference type="EMBL" id="SEO29650.1"/>
    </source>
</evidence>
<dbReference type="GO" id="GO:0016787">
    <property type="term" value="F:hydrolase activity"/>
    <property type="evidence" value="ECO:0007669"/>
    <property type="project" value="UniProtKB-KW"/>
</dbReference>
<dbReference type="AlphaFoldDB" id="A0A1H8NJ53"/>
<keyword evidence="5" id="KW-1185">Reference proteome</keyword>
<dbReference type="PANTHER" id="PTHR42796:SF4">
    <property type="entry name" value="FUMARYLACETOACETATE HYDROLASE DOMAIN-CONTAINING PROTEIN 2A"/>
    <property type="match status" value="1"/>
</dbReference>
<dbReference type="STRING" id="34002.SAMN04489859_10624"/>
<dbReference type="GO" id="GO:0046872">
    <property type="term" value="F:metal ion binding"/>
    <property type="evidence" value="ECO:0007669"/>
    <property type="project" value="UniProtKB-KW"/>
</dbReference>
<keyword evidence="2" id="KW-0479">Metal-binding</keyword>
<gene>
    <name evidence="4" type="ORF">SAMN04489859_10624</name>
</gene>
<feature type="domain" description="Fumarylacetoacetase-like C-terminal" evidence="3">
    <location>
        <begin position="72"/>
        <end position="278"/>
    </location>
</feature>
<dbReference type="Gene3D" id="3.90.850.10">
    <property type="entry name" value="Fumarylacetoacetase-like, C-terminal domain"/>
    <property type="match status" value="1"/>
</dbReference>
<evidence type="ECO:0000259" key="3">
    <source>
        <dbReference type="Pfam" id="PF01557"/>
    </source>
</evidence>
<evidence type="ECO:0000256" key="2">
    <source>
        <dbReference type="ARBA" id="ARBA00022723"/>
    </source>
</evidence>
<comment type="similarity">
    <text evidence="1">Belongs to the FAH family.</text>
</comment>
<dbReference type="InterPro" id="IPR036663">
    <property type="entry name" value="Fumarylacetoacetase_C_sf"/>
</dbReference>
<protein>
    <submittedName>
        <fullName evidence="4">2,4-diketo-3-deoxy-L-fuconate hydrolase</fullName>
    </submittedName>
</protein>
<dbReference type="InterPro" id="IPR011234">
    <property type="entry name" value="Fumarylacetoacetase-like_C"/>
</dbReference>
<organism evidence="4 5">
    <name type="scientific">Paracoccus alcaliphilus</name>
    <dbReference type="NCBI Taxonomy" id="34002"/>
    <lineage>
        <taxon>Bacteria</taxon>
        <taxon>Pseudomonadati</taxon>
        <taxon>Pseudomonadota</taxon>
        <taxon>Alphaproteobacteria</taxon>
        <taxon>Rhodobacterales</taxon>
        <taxon>Paracoccaceae</taxon>
        <taxon>Paracoccus</taxon>
    </lineage>
</organism>
<dbReference type="Pfam" id="PF01557">
    <property type="entry name" value="FAA_hydrolase"/>
    <property type="match status" value="1"/>
</dbReference>
<keyword evidence="4" id="KW-0378">Hydrolase</keyword>
<dbReference type="OrthoDB" id="5197601at2"/>
<sequence>MRLFRHGPPALERPGLFDGSGGMRDLSSVISDFDAGTLSPQGLARLAALDARSLPLLPEGTRFGACTAHPGKIICVGLNYTSTMIELGVPHPEAPSIAIKPSSALAGPDDDITLPHGSTATDWEVELAAVIGTYAKHVSPQRALGHVAGYCLANDLSERDHQRHHGGESVKGRGHDGFARLGPWMVTADEIPDPQDIDLWLEIDGIRIQQASTSDMLWPVAELIAHVSDYMALEPGDVIQTGTPAGIGIAQKPPRFLREGNLVSLGGTGLGEQKCRVVRACNPAQGKDVREADDPIAKRLTRAEWGKTR</sequence>
<dbReference type="SUPFAM" id="SSF56529">
    <property type="entry name" value="FAH"/>
    <property type="match status" value="1"/>
</dbReference>
<evidence type="ECO:0000256" key="1">
    <source>
        <dbReference type="ARBA" id="ARBA00010211"/>
    </source>
</evidence>
<dbReference type="PANTHER" id="PTHR42796">
    <property type="entry name" value="FUMARYLACETOACETATE HYDROLASE DOMAIN-CONTAINING PROTEIN 2A-RELATED"/>
    <property type="match status" value="1"/>
</dbReference>
<dbReference type="Proteomes" id="UP000199054">
    <property type="component" value="Unassembled WGS sequence"/>
</dbReference>
<evidence type="ECO:0000313" key="5">
    <source>
        <dbReference type="Proteomes" id="UP000199054"/>
    </source>
</evidence>
<proteinExistence type="inferred from homology"/>
<dbReference type="GO" id="GO:0044281">
    <property type="term" value="P:small molecule metabolic process"/>
    <property type="evidence" value="ECO:0007669"/>
    <property type="project" value="UniProtKB-ARBA"/>
</dbReference>
<reference evidence="4 5" key="1">
    <citation type="submission" date="2016-10" db="EMBL/GenBank/DDBJ databases">
        <authorList>
            <person name="de Groot N.N."/>
        </authorList>
    </citation>
    <scope>NUCLEOTIDE SEQUENCE [LARGE SCALE GENOMIC DNA]</scope>
    <source>
        <strain evidence="4 5">DSM 8512</strain>
    </source>
</reference>
<dbReference type="RefSeq" id="WP_090617508.1">
    <property type="nucleotide sequence ID" value="NZ_CP067124.1"/>
</dbReference>
<dbReference type="EMBL" id="FODE01000062">
    <property type="protein sequence ID" value="SEO29650.1"/>
    <property type="molecule type" value="Genomic_DNA"/>
</dbReference>
<accession>A0A1H8NJ53</accession>